<dbReference type="SMART" id="SM00916">
    <property type="entry name" value="L51_S25_CI-B8"/>
    <property type="match status" value="1"/>
</dbReference>
<dbReference type="Gene3D" id="3.40.30.10">
    <property type="entry name" value="Glutaredoxin"/>
    <property type="match status" value="1"/>
</dbReference>
<dbReference type="Proteomes" id="UP000663879">
    <property type="component" value="Unassembled WGS sequence"/>
</dbReference>
<dbReference type="AlphaFoldDB" id="A0A813XHG0"/>
<evidence type="ECO:0000313" key="15">
    <source>
        <dbReference type="Proteomes" id="UP000663879"/>
    </source>
</evidence>
<evidence type="ECO:0000256" key="7">
    <source>
        <dbReference type="ARBA" id="ARBA00022792"/>
    </source>
</evidence>
<organism evidence="14 15">
    <name type="scientific">Brachionus calyciflorus</name>
    <dbReference type="NCBI Taxonomy" id="104777"/>
    <lineage>
        <taxon>Eukaryota</taxon>
        <taxon>Metazoa</taxon>
        <taxon>Spiralia</taxon>
        <taxon>Gnathifera</taxon>
        <taxon>Rotifera</taxon>
        <taxon>Eurotatoria</taxon>
        <taxon>Monogononta</taxon>
        <taxon>Pseudotrocha</taxon>
        <taxon>Ploima</taxon>
        <taxon>Brachionidae</taxon>
        <taxon>Brachionus</taxon>
    </lineage>
</organism>
<evidence type="ECO:0000313" key="14">
    <source>
        <dbReference type="EMBL" id="CAF0864897.1"/>
    </source>
</evidence>
<keyword evidence="7" id="KW-0999">Mitochondrion inner membrane</keyword>
<dbReference type="OrthoDB" id="10250268at2759"/>
<accession>A0A813XHG0</accession>
<comment type="caution">
    <text evidence="14">The sequence shown here is derived from an EMBL/GenBank/DDBJ whole genome shotgun (WGS) entry which is preliminary data.</text>
</comment>
<dbReference type="InterPro" id="IPR016464">
    <property type="entry name" value="NADH_Ub_cplx-1_asu_su-2"/>
</dbReference>
<evidence type="ECO:0000256" key="12">
    <source>
        <dbReference type="ARBA" id="ARBA00032513"/>
    </source>
</evidence>
<evidence type="ECO:0000256" key="11">
    <source>
        <dbReference type="ARBA" id="ARBA00031441"/>
    </source>
</evidence>
<keyword evidence="5" id="KW-0813">Transport</keyword>
<evidence type="ECO:0000256" key="3">
    <source>
        <dbReference type="ARBA" id="ARBA00008939"/>
    </source>
</evidence>
<feature type="domain" description="Ribosomal protein/NADH dehydrogenase" evidence="13">
    <location>
        <begin position="20"/>
        <end position="91"/>
    </location>
</feature>
<dbReference type="SUPFAM" id="SSF52833">
    <property type="entry name" value="Thioredoxin-like"/>
    <property type="match status" value="1"/>
</dbReference>
<dbReference type="GO" id="GO:0005743">
    <property type="term" value="C:mitochondrial inner membrane"/>
    <property type="evidence" value="ECO:0007669"/>
    <property type="project" value="UniProtKB-SubCell"/>
</dbReference>
<dbReference type="InterPro" id="IPR007741">
    <property type="entry name" value="Ribosomal_mL43/mS25/NADH_DH"/>
</dbReference>
<comment type="function">
    <text evidence="1">Accessory subunit of the mitochondrial membrane respiratory chain NADH dehydrogenase (Complex I), that is believed not to be involved in catalysis. Complex I functions in the transfer of electrons from NADH to the respiratory chain. The immediate electron acceptor for the enzyme is believed to be ubiquinone.</text>
</comment>
<evidence type="ECO:0000256" key="5">
    <source>
        <dbReference type="ARBA" id="ARBA00022448"/>
    </source>
</evidence>
<gene>
    <name evidence="14" type="ORF">OXX778_LOCUS9628</name>
</gene>
<sequence>MSKAVKFGQAVRELRIHLCQSGQASAGVRKFIEQSYVDLKQANPNVPILIREASNAQPKLWARYEFGKEAHLPLTNMSETQVQSALEKLAKL</sequence>
<evidence type="ECO:0000256" key="2">
    <source>
        <dbReference type="ARBA" id="ARBA00004443"/>
    </source>
</evidence>
<keyword evidence="15" id="KW-1185">Reference proteome</keyword>
<dbReference type="PIRSF" id="PIRSF005822">
    <property type="entry name" value="NDUA2"/>
    <property type="match status" value="1"/>
</dbReference>
<protein>
    <recommendedName>
        <fullName evidence="4">NADH dehydrogenase [ubiquinone] 1 alpha subcomplex subunit 2</fullName>
    </recommendedName>
    <alternativeName>
        <fullName evidence="11">Complex I-B8</fullName>
    </alternativeName>
    <alternativeName>
        <fullName evidence="12">NADH-ubiquinone oxidoreductase B8 subunit</fullName>
    </alternativeName>
</protein>
<dbReference type="PANTHER" id="PTHR12878">
    <property type="entry name" value="NADH-UBIQUINONE OXIDOREDUCTASE B8 SUBUNIT"/>
    <property type="match status" value="1"/>
</dbReference>
<evidence type="ECO:0000256" key="9">
    <source>
        <dbReference type="ARBA" id="ARBA00023128"/>
    </source>
</evidence>
<evidence type="ECO:0000256" key="8">
    <source>
        <dbReference type="ARBA" id="ARBA00022982"/>
    </source>
</evidence>
<evidence type="ECO:0000256" key="1">
    <source>
        <dbReference type="ARBA" id="ARBA00003195"/>
    </source>
</evidence>
<proteinExistence type="inferred from homology"/>
<name>A0A813XHG0_9BILA</name>
<keyword evidence="8" id="KW-0249">Electron transport</keyword>
<comment type="similarity">
    <text evidence="3">Belongs to the complex I NDUFA2 subunit family.</text>
</comment>
<keyword evidence="6" id="KW-0679">Respiratory chain</keyword>
<evidence type="ECO:0000256" key="4">
    <source>
        <dbReference type="ARBA" id="ARBA00016394"/>
    </source>
</evidence>
<dbReference type="Pfam" id="PF05047">
    <property type="entry name" value="L51_S25_CI-B8"/>
    <property type="match status" value="1"/>
</dbReference>
<evidence type="ECO:0000256" key="6">
    <source>
        <dbReference type="ARBA" id="ARBA00022660"/>
    </source>
</evidence>
<reference evidence="14" key="1">
    <citation type="submission" date="2021-02" db="EMBL/GenBank/DDBJ databases">
        <authorList>
            <person name="Nowell W R."/>
        </authorList>
    </citation>
    <scope>NUCLEOTIDE SEQUENCE</scope>
    <source>
        <strain evidence="14">Ploen Becks lab</strain>
    </source>
</reference>
<dbReference type="InterPro" id="IPR036249">
    <property type="entry name" value="Thioredoxin-like_sf"/>
</dbReference>
<dbReference type="PANTHER" id="PTHR12878:SF0">
    <property type="entry name" value="NADH DEHYDROGENASE [UBIQUINONE] 1 ALPHA SUBCOMPLEX SUBUNIT 2"/>
    <property type="match status" value="1"/>
</dbReference>
<dbReference type="EMBL" id="CAJNOC010001438">
    <property type="protein sequence ID" value="CAF0864897.1"/>
    <property type="molecule type" value="Genomic_DNA"/>
</dbReference>
<evidence type="ECO:0000259" key="13">
    <source>
        <dbReference type="SMART" id="SM00916"/>
    </source>
</evidence>
<comment type="subcellular location">
    <subcellularLocation>
        <location evidence="2">Mitochondrion inner membrane</location>
        <topology evidence="2">Peripheral membrane protein</topology>
        <orientation evidence="2">Matrix side</orientation>
    </subcellularLocation>
</comment>
<evidence type="ECO:0000256" key="10">
    <source>
        <dbReference type="ARBA" id="ARBA00023136"/>
    </source>
</evidence>
<keyword evidence="9" id="KW-0496">Mitochondrion</keyword>
<keyword evidence="10" id="KW-0472">Membrane</keyword>